<feature type="domain" description="Beta-lactamase-related" evidence="2">
    <location>
        <begin position="160"/>
        <end position="422"/>
    </location>
</feature>
<reference evidence="3 4" key="1">
    <citation type="submission" date="2020-08" db="EMBL/GenBank/DDBJ databases">
        <title>Genomic Encyclopedia of Type Strains, Phase IV (KMG-IV): sequencing the most valuable type-strain genomes for metagenomic binning, comparative biology and taxonomic classification.</title>
        <authorList>
            <person name="Goeker M."/>
        </authorList>
    </citation>
    <scope>NUCLEOTIDE SEQUENCE [LARGE SCALE GENOMIC DNA]</scope>
    <source>
        <strain evidence="3 4">DSM 102134</strain>
    </source>
</reference>
<sequence length="445" mass="47653">MRRLRQVGKIVGVLAVLVVAGVALWLYLAPPALLRVGAGYSAKIVCSNLFIAGRDAEDVLAVDVQAPGHPLLRLMEVDGTERRVRASLLGLFAANEAVYRNGLGCAVAPEGEVSNLSLPNPTAALSDAPTPWPAGEQVESDLAIARLLSDSALTGPGMRAVVVVRSGKVAGEVYGQGFSPETPLLGWSMTKTVNAAIVGTLIRQGRLSLSDRALLPQWRGDERGEITLAQLLAMEDGLASNENYGAVTDVTRMLYLEPDMAAFAADAPLVAEPGTRFNYSSGSAVLISRIWMDRAGTPSAALAYPREALFDPLGMESAVMETDAKGTFVGSSYMYATARDWARFALFLLQDGVWGGERLLPEGFVARMSEPNATSEGRYSMMQTWLAGRDAAGLPGDTFFLQGHDGQTIAVMPSRNIAVVRLGLTPRRDGYEVLRLVREVVRLSE</sequence>
<evidence type="ECO:0000313" key="4">
    <source>
        <dbReference type="Proteomes" id="UP000535501"/>
    </source>
</evidence>
<keyword evidence="1" id="KW-0472">Membrane</keyword>
<dbReference type="EMBL" id="JACHEJ010000001">
    <property type="protein sequence ID" value="MBB6178614.1"/>
    <property type="molecule type" value="Genomic_DNA"/>
</dbReference>
<dbReference type="Pfam" id="PF00144">
    <property type="entry name" value="Beta-lactamase"/>
    <property type="match status" value="1"/>
</dbReference>
<dbReference type="RefSeq" id="WP_077546631.1">
    <property type="nucleotide sequence ID" value="NZ_JACHEJ010000001.1"/>
</dbReference>
<evidence type="ECO:0000256" key="1">
    <source>
        <dbReference type="SAM" id="Phobius"/>
    </source>
</evidence>
<dbReference type="AlphaFoldDB" id="A0A7W9YUM1"/>
<dbReference type="SUPFAM" id="SSF56601">
    <property type="entry name" value="beta-lactamase/transpeptidase-like"/>
    <property type="match status" value="1"/>
</dbReference>
<keyword evidence="1" id="KW-0812">Transmembrane</keyword>
<comment type="caution">
    <text evidence="3">The sequence shown here is derived from an EMBL/GenBank/DDBJ whole genome shotgun (WGS) entry which is preliminary data.</text>
</comment>
<protein>
    <submittedName>
        <fullName evidence="3">CubicO group peptidase (Beta-lactamase class C family)</fullName>
    </submittedName>
</protein>
<feature type="transmembrane region" description="Helical" evidence="1">
    <location>
        <begin position="7"/>
        <end position="28"/>
    </location>
</feature>
<accession>A0A7W9YUM1</accession>
<keyword evidence="1" id="KW-1133">Transmembrane helix</keyword>
<dbReference type="InterPro" id="IPR012338">
    <property type="entry name" value="Beta-lactam/transpept-like"/>
</dbReference>
<dbReference type="PANTHER" id="PTHR43283">
    <property type="entry name" value="BETA-LACTAMASE-RELATED"/>
    <property type="match status" value="1"/>
</dbReference>
<evidence type="ECO:0000313" key="3">
    <source>
        <dbReference type="EMBL" id="MBB6178614.1"/>
    </source>
</evidence>
<name>A0A7W9YUM1_9HYPH</name>
<keyword evidence="4" id="KW-1185">Reference proteome</keyword>
<evidence type="ECO:0000259" key="2">
    <source>
        <dbReference type="Pfam" id="PF00144"/>
    </source>
</evidence>
<gene>
    <name evidence="3" type="ORF">HNQ75_000557</name>
</gene>
<dbReference type="PANTHER" id="PTHR43283:SF7">
    <property type="entry name" value="BETA-LACTAMASE-RELATED DOMAIN-CONTAINING PROTEIN"/>
    <property type="match status" value="1"/>
</dbReference>
<dbReference type="InterPro" id="IPR050789">
    <property type="entry name" value="Diverse_Enzym_Activities"/>
</dbReference>
<proteinExistence type="predicted"/>
<organism evidence="3 4">
    <name type="scientific">Pseudorhizobium flavum</name>
    <dbReference type="NCBI Taxonomy" id="1335061"/>
    <lineage>
        <taxon>Bacteria</taxon>
        <taxon>Pseudomonadati</taxon>
        <taxon>Pseudomonadota</taxon>
        <taxon>Alphaproteobacteria</taxon>
        <taxon>Hyphomicrobiales</taxon>
        <taxon>Rhizobiaceae</taxon>
        <taxon>Rhizobium/Agrobacterium group</taxon>
        <taxon>Pseudorhizobium</taxon>
    </lineage>
</organism>
<dbReference type="Gene3D" id="3.40.710.10">
    <property type="entry name" value="DD-peptidase/beta-lactamase superfamily"/>
    <property type="match status" value="1"/>
</dbReference>
<dbReference type="Proteomes" id="UP000535501">
    <property type="component" value="Unassembled WGS sequence"/>
</dbReference>
<dbReference type="InterPro" id="IPR001466">
    <property type="entry name" value="Beta-lactam-related"/>
</dbReference>